<dbReference type="EMBL" id="VTPC01005261">
    <property type="protein sequence ID" value="KAF2896238.1"/>
    <property type="molecule type" value="Genomic_DNA"/>
</dbReference>
<evidence type="ECO:0000313" key="2">
    <source>
        <dbReference type="EMBL" id="KAF2896238.1"/>
    </source>
</evidence>
<keyword evidence="3" id="KW-1185">Reference proteome</keyword>
<proteinExistence type="predicted"/>
<evidence type="ECO:0000313" key="3">
    <source>
        <dbReference type="Proteomes" id="UP000801492"/>
    </source>
</evidence>
<feature type="region of interest" description="Disordered" evidence="1">
    <location>
        <begin position="209"/>
        <end position="233"/>
    </location>
</feature>
<protein>
    <submittedName>
        <fullName evidence="2">Uncharacterized protein</fullName>
    </submittedName>
</protein>
<feature type="compositionally biased region" description="Polar residues" evidence="1">
    <location>
        <begin position="217"/>
        <end position="233"/>
    </location>
</feature>
<dbReference type="AlphaFoldDB" id="A0A8K0D469"/>
<gene>
    <name evidence="2" type="ORF">ILUMI_09937</name>
</gene>
<accession>A0A8K0D469</accession>
<sequence length="327" mass="37859">MNNRDINSKLSKSNREKRSYEFLMGLVNNNSKFEVTNVDLPPPQGRKHKGEMAANEALLELMVKIAADPDQWEKVHALLQKIDNDLITSRKILDRMHNAIDDISSTVQTTTTTTTFSPNKEQIFFEKKERNIEERPHIPNLAEEIVQQHTNNEETQAINQPIVNNTNDKVQKMVVILKGDDNQNSLRNHTETALKTNKWPQFEPEARILYKPESESEPQNTKLSKYPWQNENKSGSKTYPRNFAYHRVTGHPLYHANFDKNPKAYIAVSVIAPKPLNSRPHDEDLILENELRQLKPWTHKQNLKNMAAIRSRWVIQSENNNKETTAP</sequence>
<dbReference type="OrthoDB" id="6765325at2759"/>
<reference evidence="2" key="1">
    <citation type="submission" date="2019-08" db="EMBL/GenBank/DDBJ databases">
        <title>The genome of the North American firefly Photinus pyralis.</title>
        <authorList>
            <consortium name="Photinus pyralis genome working group"/>
            <person name="Fallon T.R."/>
            <person name="Sander Lower S.E."/>
            <person name="Weng J.-K."/>
        </authorList>
    </citation>
    <scope>NUCLEOTIDE SEQUENCE</scope>
    <source>
        <strain evidence="2">TRF0915ILg1</strain>
        <tissue evidence="2">Whole body</tissue>
    </source>
</reference>
<evidence type="ECO:0000256" key="1">
    <source>
        <dbReference type="SAM" id="MobiDB-lite"/>
    </source>
</evidence>
<dbReference type="Proteomes" id="UP000801492">
    <property type="component" value="Unassembled WGS sequence"/>
</dbReference>
<organism evidence="2 3">
    <name type="scientific">Ignelater luminosus</name>
    <name type="common">Cucubano</name>
    <name type="synonym">Pyrophorus luminosus</name>
    <dbReference type="NCBI Taxonomy" id="2038154"/>
    <lineage>
        <taxon>Eukaryota</taxon>
        <taxon>Metazoa</taxon>
        <taxon>Ecdysozoa</taxon>
        <taxon>Arthropoda</taxon>
        <taxon>Hexapoda</taxon>
        <taxon>Insecta</taxon>
        <taxon>Pterygota</taxon>
        <taxon>Neoptera</taxon>
        <taxon>Endopterygota</taxon>
        <taxon>Coleoptera</taxon>
        <taxon>Polyphaga</taxon>
        <taxon>Elateriformia</taxon>
        <taxon>Elateroidea</taxon>
        <taxon>Elateridae</taxon>
        <taxon>Agrypninae</taxon>
        <taxon>Pyrophorini</taxon>
        <taxon>Ignelater</taxon>
    </lineage>
</organism>
<name>A0A8K0D469_IGNLU</name>
<comment type="caution">
    <text evidence="2">The sequence shown here is derived from an EMBL/GenBank/DDBJ whole genome shotgun (WGS) entry which is preliminary data.</text>
</comment>